<gene>
    <name evidence="2" type="ORF">SAMN05444159_1275</name>
</gene>
<protein>
    <submittedName>
        <fullName evidence="2">Uncharacterized protein</fullName>
    </submittedName>
</protein>
<dbReference type="OrthoDB" id="8396599at2"/>
<evidence type="ECO:0000313" key="2">
    <source>
        <dbReference type="EMBL" id="SHJ70525.1"/>
    </source>
</evidence>
<feature type="signal peptide" evidence="1">
    <location>
        <begin position="1"/>
        <end position="20"/>
    </location>
</feature>
<dbReference type="EMBL" id="LT670844">
    <property type="protein sequence ID" value="SHJ70525.1"/>
    <property type="molecule type" value="Genomic_DNA"/>
</dbReference>
<dbReference type="AlphaFoldDB" id="A0A1M6LHD9"/>
<dbReference type="RefSeq" id="WP_154071159.1">
    <property type="nucleotide sequence ID" value="NZ_LT670844.1"/>
</dbReference>
<reference evidence="2 3" key="1">
    <citation type="submission" date="2016-11" db="EMBL/GenBank/DDBJ databases">
        <authorList>
            <person name="Jaros S."/>
            <person name="Januszkiewicz K."/>
            <person name="Wedrychowicz H."/>
        </authorList>
    </citation>
    <scope>NUCLEOTIDE SEQUENCE [LARGE SCALE GENOMIC DNA]</scope>
    <source>
        <strain evidence="2 3">GAS499</strain>
    </source>
</reference>
<organism evidence="2 3">
    <name type="scientific">Bradyrhizobium lablabi</name>
    <dbReference type="NCBI Taxonomy" id="722472"/>
    <lineage>
        <taxon>Bacteria</taxon>
        <taxon>Pseudomonadati</taxon>
        <taxon>Pseudomonadota</taxon>
        <taxon>Alphaproteobacteria</taxon>
        <taxon>Hyphomicrobiales</taxon>
        <taxon>Nitrobacteraceae</taxon>
        <taxon>Bradyrhizobium</taxon>
    </lineage>
</organism>
<dbReference type="Proteomes" id="UP000189935">
    <property type="component" value="Chromosome I"/>
</dbReference>
<name>A0A1M6LHD9_9BRAD</name>
<keyword evidence="1" id="KW-0732">Signal</keyword>
<feature type="chain" id="PRO_5012997302" evidence="1">
    <location>
        <begin position="21"/>
        <end position="161"/>
    </location>
</feature>
<evidence type="ECO:0000256" key="1">
    <source>
        <dbReference type="SAM" id="SignalP"/>
    </source>
</evidence>
<proteinExistence type="predicted"/>
<evidence type="ECO:0000313" key="3">
    <source>
        <dbReference type="Proteomes" id="UP000189935"/>
    </source>
</evidence>
<accession>A0A1M6LHD9</accession>
<sequence length="161" mass="16557">MARQFSLAAQLPPVSLLAAAADAAGRTSSYRSLKNALKAYIVAEVNQGNAATVQFSILQAKDVSGTGSKAITAVPTWLVNDTSVSDALIAQVAAASFTTDATLKDKLVVFEITPEACMDVANGFRSIAISTGASNAANVTRAELLVLGSYQAATPPSTYSN</sequence>